<evidence type="ECO:0000313" key="3">
    <source>
        <dbReference type="Proteomes" id="UP000198827"/>
    </source>
</evidence>
<accession>A0A1H0P2S1</accession>
<dbReference type="InterPro" id="IPR044691">
    <property type="entry name" value="DCC1_Trx"/>
</dbReference>
<dbReference type="PANTHER" id="PTHR34290:SF2">
    <property type="entry name" value="OS04G0668800 PROTEIN"/>
    <property type="match status" value="1"/>
</dbReference>
<feature type="region of interest" description="Disordered" evidence="1">
    <location>
        <begin position="172"/>
        <end position="192"/>
    </location>
</feature>
<dbReference type="EMBL" id="LT629705">
    <property type="protein sequence ID" value="SDO99251.1"/>
    <property type="molecule type" value="Genomic_DNA"/>
</dbReference>
<gene>
    <name evidence="2" type="ORF">SAMN04489798_4398</name>
</gene>
<evidence type="ECO:0000256" key="1">
    <source>
        <dbReference type="SAM" id="MobiDB-lite"/>
    </source>
</evidence>
<organism evidence="2 3">
    <name type="scientific">Pseudomonas arsenicoxydans</name>
    <dbReference type="NCBI Taxonomy" id="702115"/>
    <lineage>
        <taxon>Bacteria</taxon>
        <taxon>Pseudomonadati</taxon>
        <taxon>Pseudomonadota</taxon>
        <taxon>Gammaproteobacteria</taxon>
        <taxon>Pseudomonadales</taxon>
        <taxon>Pseudomonadaceae</taxon>
        <taxon>Pseudomonas</taxon>
    </lineage>
</organism>
<dbReference type="GO" id="GO:0015035">
    <property type="term" value="F:protein-disulfide reductase activity"/>
    <property type="evidence" value="ECO:0007669"/>
    <property type="project" value="InterPro"/>
</dbReference>
<proteinExistence type="predicted"/>
<feature type="compositionally biased region" description="Basic and acidic residues" evidence="1">
    <location>
        <begin position="172"/>
        <end position="186"/>
    </location>
</feature>
<dbReference type="InterPro" id="IPR007263">
    <property type="entry name" value="DCC1-like"/>
</dbReference>
<protein>
    <submittedName>
        <fullName evidence="2">Predicted thiol-disulfide oxidoreductase YuxK, DCC family</fullName>
    </submittedName>
</protein>
<sequence length="192" mass="22186">MLIVLPIRSHFSAWLRAGLLSALFFQHTLYKTYTRPLEMYNKKDWPLTLYFDGQCPLCAREIKILNRHAAESRLLFIDISSGEFDAKALGFTFEQMQSTLHARFADGRWVTGLDATLWSWRAAGLGFWAAPLTWRAIRPLLALGYRLFCRLRPHLAWLPHPDGRRRCVDDRCGVPESKPAPDERPTLKTKQT</sequence>
<evidence type="ECO:0000313" key="2">
    <source>
        <dbReference type="EMBL" id="SDO99251.1"/>
    </source>
</evidence>
<reference evidence="2 3" key="1">
    <citation type="submission" date="2016-10" db="EMBL/GenBank/DDBJ databases">
        <authorList>
            <person name="de Groot N.N."/>
        </authorList>
    </citation>
    <scope>NUCLEOTIDE SEQUENCE [LARGE SCALE GENOMIC DNA]</scope>
    <source>
        <strain evidence="2 3">CECT 7543</strain>
    </source>
</reference>
<dbReference type="AlphaFoldDB" id="A0A1H0P2S1"/>
<dbReference type="Pfam" id="PF04134">
    <property type="entry name" value="DCC1-like"/>
    <property type="match status" value="1"/>
</dbReference>
<dbReference type="Proteomes" id="UP000198827">
    <property type="component" value="Chromosome I"/>
</dbReference>
<dbReference type="PANTHER" id="PTHR34290">
    <property type="entry name" value="SI:CH73-390P7.2"/>
    <property type="match status" value="1"/>
</dbReference>
<name>A0A1H0P2S1_9PSED</name>